<feature type="domain" description="SpaA-like prealbumin fold" evidence="7">
    <location>
        <begin position="1234"/>
        <end position="1313"/>
    </location>
</feature>
<feature type="transmembrane region" description="Helical" evidence="5">
    <location>
        <begin position="1566"/>
        <end position="1583"/>
    </location>
</feature>
<keyword evidence="3 6" id="KW-0732">Signal</keyword>
<feature type="region of interest" description="Disordered" evidence="4">
    <location>
        <begin position="1531"/>
        <end position="1560"/>
    </location>
</feature>
<reference evidence="9" key="1">
    <citation type="submission" date="2019-11" db="EMBL/GenBank/DDBJ databases">
        <authorList>
            <person name="Feng L."/>
        </authorList>
    </citation>
    <scope>NUCLEOTIDE SEQUENCE</scope>
    <source>
        <strain evidence="9">CTertiumLFYP3</strain>
    </source>
</reference>
<feature type="domain" description="SpaA-like prealbumin fold" evidence="7">
    <location>
        <begin position="1030"/>
        <end position="1110"/>
    </location>
</feature>
<accession>A0A6N3GMA0</accession>
<keyword evidence="2" id="KW-0964">Secreted</keyword>
<evidence type="ECO:0000256" key="4">
    <source>
        <dbReference type="SAM" id="MobiDB-lite"/>
    </source>
</evidence>
<evidence type="ECO:0000256" key="3">
    <source>
        <dbReference type="ARBA" id="ARBA00022729"/>
    </source>
</evidence>
<evidence type="ECO:0000256" key="1">
    <source>
        <dbReference type="ARBA" id="ARBA00007257"/>
    </source>
</evidence>
<feature type="domain" description="SpaA-like prealbumin fold" evidence="7">
    <location>
        <begin position="1335"/>
        <end position="1418"/>
    </location>
</feature>
<dbReference type="Pfam" id="PF17802">
    <property type="entry name" value="SpaA"/>
    <property type="match status" value="11"/>
</dbReference>
<feature type="signal peptide" evidence="6">
    <location>
        <begin position="1"/>
        <end position="26"/>
    </location>
</feature>
<keyword evidence="5" id="KW-0812">Transmembrane</keyword>
<dbReference type="EMBL" id="CACRTO010000048">
    <property type="protein sequence ID" value="VYU65250.1"/>
    <property type="molecule type" value="Genomic_DNA"/>
</dbReference>
<dbReference type="Gene3D" id="2.60.40.10">
    <property type="entry name" value="Immunoglobulins"/>
    <property type="match status" value="11"/>
</dbReference>
<dbReference type="InterPro" id="IPR041033">
    <property type="entry name" value="SpaA_PFL_dom_1"/>
</dbReference>
<feature type="domain" description="SpaA-like prealbumin fold" evidence="7">
    <location>
        <begin position="936"/>
        <end position="1011"/>
    </location>
</feature>
<comment type="similarity">
    <text evidence="1">Belongs to the serine-aspartate repeat-containing protein (SDr) family.</text>
</comment>
<feature type="domain" description="SpaA-like prealbumin fold" evidence="7">
    <location>
        <begin position="1136"/>
        <end position="1208"/>
    </location>
</feature>
<proteinExistence type="inferred from homology"/>
<dbReference type="PANTHER" id="PTHR36108:SF13">
    <property type="entry name" value="COLOSSIN-B-RELATED"/>
    <property type="match status" value="1"/>
</dbReference>
<protein>
    <submittedName>
        <fullName evidence="9">Cna protein B-type domain protein</fullName>
    </submittedName>
</protein>
<feature type="domain" description="SpaA-like prealbumin fold" evidence="7">
    <location>
        <begin position="716"/>
        <end position="791"/>
    </location>
</feature>
<feature type="domain" description="SpaA-like prealbumin fold" evidence="7">
    <location>
        <begin position="811"/>
        <end position="914"/>
    </location>
</feature>
<dbReference type="PANTHER" id="PTHR36108">
    <property type="entry name" value="COLOSSIN-B-RELATED"/>
    <property type="match status" value="1"/>
</dbReference>
<evidence type="ECO:0000259" key="8">
    <source>
        <dbReference type="Pfam" id="PF20597"/>
    </source>
</evidence>
<dbReference type="InterPro" id="IPR013783">
    <property type="entry name" value="Ig-like_fold"/>
</dbReference>
<feature type="domain" description="SpaA-like prealbumin fold" evidence="7">
    <location>
        <begin position="1436"/>
        <end position="1514"/>
    </location>
</feature>
<organism evidence="9">
    <name type="scientific">Clostridium tertium</name>
    <dbReference type="NCBI Taxonomy" id="1559"/>
    <lineage>
        <taxon>Bacteria</taxon>
        <taxon>Bacillati</taxon>
        <taxon>Bacillota</taxon>
        <taxon>Clostridia</taxon>
        <taxon>Eubacteriales</taxon>
        <taxon>Clostridiaceae</taxon>
        <taxon>Clostridium</taxon>
    </lineage>
</organism>
<feature type="domain" description="Choice-of-anchor A" evidence="8">
    <location>
        <begin position="135"/>
        <end position="395"/>
    </location>
</feature>
<evidence type="ECO:0000313" key="9">
    <source>
        <dbReference type="EMBL" id="VYU65250.1"/>
    </source>
</evidence>
<gene>
    <name evidence="9" type="ORF">CTLFYP3_03319</name>
</gene>
<evidence type="ECO:0000256" key="6">
    <source>
        <dbReference type="SAM" id="SignalP"/>
    </source>
</evidence>
<dbReference type="InterPro" id="IPR026588">
    <property type="entry name" value="Choice_anch_A"/>
</dbReference>
<dbReference type="Pfam" id="PF20597">
    <property type="entry name" value="pAdhesive_15"/>
    <property type="match status" value="1"/>
</dbReference>
<evidence type="ECO:0000256" key="2">
    <source>
        <dbReference type="ARBA" id="ARBA00022525"/>
    </source>
</evidence>
<name>A0A6N3GMA0_9CLOT</name>
<evidence type="ECO:0000259" key="7">
    <source>
        <dbReference type="Pfam" id="PF17802"/>
    </source>
</evidence>
<feature type="chain" id="PRO_5027116181" evidence="6">
    <location>
        <begin position="27"/>
        <end position="1587"/>
    </location>
</feature>
<feature type="domain" description="SpaA-like prealbumin fold" evidence="7">
    <location>
        <begin position="614"/>
        <end position="692"/>
    </location>
</feature>
<dbReference type="SUPFAM" id="SSF49478">
    <property type="entry name" value="Cna protein B-type domain"/>
    <property type="match status" value="10"/>
</dbReference>
<keyword evidence="5" id="KW-1133">Transmembrane helix</keyword>
<sequence>MRLKRIMAFTLSALLMLLNMTNIVMATEQSSTIKVGIGEKIVILEQPSSTPTMKIADENIASISYKADTDGKWKVIVEGKNIGITTVSLEIWGEATRTYTIEVIEGSTIPPRDNNTQRINANKLLWTPVSDKDQLGGADDFSGIIFNEFKNFNETGGPVAAKKIDKVGIITFEAGTSPAINQFSDIIIPEFNVGVMSQESVLGKKTVITNGDAVVGTGVDTNNLDMGHGAVYKKQQQIDSFLKEAKADLVKLNEDLWNRKNTAEIVDANNVITLNCVKGINIFEIDFSSLTGKSINFDYPKGAEDCTIVIKVKGNTIKYNDTFIKNIQFYDKNTDSLANRVIWTFDPAIKNIEIKSTRLCGSLLAPNADITFSADGYSAINGTIIANGLDGSGTSSELHWVGPFKGKLGSSPINNTGRFEFNKKDDHGDAVKGAEFALYQGNEEKINSTSDENGLVSFTDIEAGLYTLKEKAAPNGYDISEAEVEVIVSNEGTVTFKKNDAVKTQADIEALFINKVSTVNFSFAKVEAGTSTAIPNVEFNLKSSDNKIVKGKSGVDGIVSFENIELGNYTLEEITPSGYEKAGPWKVNVTKDGASIDGKPLEKIENTRVVEKTGSFKFNKKDNHGNLLKGAEFTLYQGSKVYNTTSTDKGSVAFNNIKEGTYKLKETKAPEGYEVSTSEVEVTVTNDGTVTFEESGVDKTEENLDTLFINNVSTTNFSFNKVISGTSTAIPNVEFNLKSSDNKIVKGKSSVDGIVSFENIELGNYTLEEITPSGYEEAGPWMVNVTKDGASIDGKPLKKIENKKIVEKTGAFQFNKKDNHGLTVKGAIFGLYQNGEEKYTSTSTGKITIANTFKLFKATITGENKTSDGIVSFNGIKQGTYTLKETNAPEGFDISTSEVEVTVDKDGVVIFQIDGKEITLADLSEIFVNNVSKVDFNFNKVISGTDIGIEGVEFKLLQGDKLIDTERSNANGVVTFKGIELGTYTLVETRPFGYKELKPVEIKVTEKGAFVVNENSTTELIKIENVEVIGNFQFNKLDNHEKVVKEARFALFQDGVEKYNSTSTDNGLVSFNNIKEGSYTLKETDAPNGYEISNTELEVTVDKDGKVTFKLDGQYKELAELDSLYVNNIIETKVDFGFNKVENGTNAAISNVEFKLVQGNEEIAKAISDENGIVSFENIELGTYTLVETTPSGYKEAGPWTINVTKEGASFIDGATLTKIENEKIDENVDEKLGSFQFNKKDNHGNLVKGAEFELYKDGKKYTTISKDTGVVAFNDIEQGTYTLKETKAPNGYEISKIEVEVIVDSDGKITFKKNGVVKTEKELDLLYVNKLILGDISFTKYINDKKSTLTGAEFELLMNGERYGSTVFSDANGLVIFLNVKPGEYKIREVSSHSKYFKTSDKVIDVTVDDNGISSLTGEAKVEAETLFINKVENSIQFIKYSDENSVLSNATFELLKGTEVIAISISDKNGVVRFENILPGEYIVREKSAPKGYIKSDATRKLVVKDNGEISIIASEIKEWEEAFKNKPYKSEEGSIGDNNTDNNNTNNTEDNTTVPQTSDETNVIFPVLAAFLSLAGIFLIRKIK</sequence>
<evidence type="ECO:0000256" key="5">
    <source>
        <dbReference type="SAM" id="Phobius"/>
    </source>
</evidence>
<feature type="domain" description="SpaA-like prealbumin fold" evidence="7">
    <location>
        <begin position="521"/>
        <end position="595"/>
    </location>
</feature>
<keyword evidence="5" id="KW-0472">Membrane</keyword>
<feature type="compositionally biased region" description="Low complexity" evidence="4">
    <location>
        <begin position="1540"/>
        <end position="1556"/>
    </location>
</feature>
<dbReference type="RefSeq" id="WP_156627762.1">
    <property type="nucleotide sequence ID" value="NZ_CACRTO010000048.1"/>
</dbReference>
<feature type="domain" description="SpaA-like prealbumin fold" evidence="7">
    <location>
        <begin position="417"/>
        <end position="498"/>
    </location>
</feature>